<dbReference type="InterPro" id="IPR000792">
    <property type="entry name" value="Tscrpt_reg_LuxR_C"/>
</dbReference>
<organism evidence="5 6">
    <name type="scientific">Nocardioides alpinus</name>
    <dbReference type="NCBI Taxonomy" id="748909"/>
    <lineage>
        <taxon>Bacteria</taxon>
        <taxon>Bacillati</taxon>
        <taxon>Actinomycetota</taxon>
        <taxon>Actinomycetes</taxon>
        <taxon>Propionibacteriales</taxon>
        <taxon>Nocardioidaceae</taxon>
        <taxon>Nocardioides</taxon>
    </lineage>
</organism>
<evidence type="ECO:0000259" key="4">
    <source>
        <dbReference type="PROSITE" id="PS50043"/>
    </source>
</evidence>
<evidence type="ECO:0000313" key="5">
    <source>
        <dbReference type="EMBL" id="PKH38092.1"/>
    </source>
</evidence>
<dbReference type="PROSITE" id="PS00622">
    <property type="entry name" value="HTH_LUXR_1"/>
    <property type="match status" value="1"/>
</dbReference>
<evidence type="ECO:0000256" key="2">
    <source>
        <dbReference type="ARBA" id="ARBA00023125"/>
    </source>
</evidence>
<proteinExistence type="predicted"/>
<evidence type="ECO:0000256" key="1">
    <source>
        <dbReference type="ARBA" id="ARBA00023015"/>
    </source>
</evidence>
<dbReference type="SUPFAM" id="SSF46894">
    <property type="entry name" value="C-terminal effector domain of the bipartite response regulators"/>
    <property type="match status" value="1"/>
</dbReference>
<dbReference type="InterPro" id="IPR016032">
    <property type="entry name" value="Sig_transdc_resp-reg_C-effctor"/>
</dbReference>
<dbReference type="PANTHER" id="PTHR44688">
    <property type="entry name" value="DNA-BINDING TRANSCRIPTIONAL ACTIVATOR DEVR_DOSR"/>
    <property type="match status" value="1"/>
</dbReference>
<sequence>MLRMISPALQRLMRSHQTCALPSSLTLTERRVLQLVATGRSNSDIAEDLYVSVATVRKHLEHAYRKLGVHNRMAAVVAFRGGPTSAVDQVEEYA</sequence>
<comment type="caution">
    <text evidence="5">The sequence shown here is derived from an EMBL/GenBank/DDBJ whole genome shotgun (WGS) entry which is preliminary data.</text>
</comment>
<dbReference type="GO" id="GO:0003677">
    <property type="term" value="F:DNA binding"/>
    <property type="evidence" value="ECO:0007669"/>
    <property type="project" value="UniProtKB-KW"/>
</dbReference>
<dbReference type="Proteomes" id="UP000233565">
    <property type="component" value="Unassembled WGS sequence"/>
</dbReference>
<keyword evidence="6" id="KW-1185">Reference proteome</keyword>
<dbReference type="EMBL" id="PJBV01000035">
    <property type="protein sequence ID" value="PKH38092.1"/>
    <property type="molecule type" value="Genomic_DNA"/>
</dbReference>
<feature type="domain" description="HTH luxR-type" evidence="4">
    <location>
        <begin position="18"/>
        <end position="82"/>
    </location>
</feature>
<dbReference type="SMART" id="SM00421">
    <property type="entry name" value="HTH_LUXR"/>
    <property type="match status" value="1"/>
</dbReference>
<protein>
    <submittedName>
        <fullName evidence="5">DNA-binding response regulator</fullName>
    </submittedName>
</protein>
<dbReference type="InterPro" id="IPR036388">
    <property type="entry name" value="WH-like_DNA-bd_sf"/>
</dbReference>
<dbReference type="Pfam" id="PF00196">
    <property type="entry name" value="GerE"/>
    <property type="match status" value="1"/>
</dbReference>
<evidence type="ECO:0000313" key="6">
    <source>
        <dbReference type="Proteomes" id="UP000233565"/>
    </source>
</evidence>
<keyword evidence="2 5" id="KW-0238">DNA-binding</keyword>
<reference evidence="5 6" key="1">
    <citation type="submission" date="2017-12" db="EMBL/GenBank/DDBJ databases">
        <title>Pharmacopeia of the Arctic Ocean.</title>
        <authorList>
            <person name="Collins E."/>
            <person name="Ducluzeau A.-L."/>
        </authorList>
    </citation>
    <scope>NUCLEOTIDE SEQUENCE [LARGE SCALE GENOMIC DNA]</scope>
    <source>
        <strain evidence="5 6">DSM 23325</strain>
    </source>
</reference>
<name>A0ABX4QTX4_9ACTN</name>
<accession>A0ABX4QTX4</accession>
<keyword evidence="1" id="KW-0805">Transcription regulation</keyword>
<dbReference type="PRINTS" id="PR00038">
    <property type="entry name" value="HTHLUXR"/>
</dbReference>
<keyword evidence="3" id="KW-0804">Transcription</keyword>
<dbReference type="PROSITE" id="PS50043">
    <property type="entry name" value="HTH_LUXR_2"/>
    <property type="match status" value="1"/>
</dbReference>
<gene>
    <name evidence="5" type="ORF">CXG46_20845</name>
</gene>
<dbReference type="PANTHER" id="PTHR44688:SF16">
    <property type="entry name" value="DNA-BINDING TRANSCRIPTIONAL ACTIVATOR DEVR_DOSR"/>
    <property type="match status" value="1"/>
</dbReference>
<evidence type="ECO:0000256" key="3">
    <source>
        <dbReference type="ARBA" id="ARBA00023163"/>
    </source>
</evidence>
<dbReference type="Gene3D" id="1.10.10.10">
    <property type="entry name" value="Winged helix-like DNA-binding domain superfamily/Winged helix DNA-binding domain"/>
    <property type="match status" value="1"/>
</dbReference>
<dbReference type="CDD" id="cd06170">
    <property type="entry name" value="LuxR_C_like"/>
    <property type="match status" value="1"/>
</dbReference>